<evidence type="ECO:0000256" key="1">
    <source>
        <dbReference type="PIRSR" id="PIRSR005962-1"/>
    </source>
</evidence>
<dbReference type="InterPro" id="IPR002933">
    <property type="entry name" value="Peptidase_M20"/>
</dbReference>
<dbReference type="RefSeq" id="WP_031573955.1">
    <property type="nucleotide sequence ID" value="NZ_FNDZ01000001.1"/>
</dbReference>
<keyword evidence="3" id="KW-0378">Hydrolase</keyword>
<dbReference type="PIRSF" id="PIRSF005962">
    <property type="entry name" value="Pept_M20D_amidohydro"/>
    <property type="match status" value="1"/>
</dbReference>
<dbReference type="GO" id="GO:0046872">
    <property type="term" value="F:metal ion binding"/>
    <property type="evidence" value="ECO:0007669"/>
    <property type="project" value="UniProtKB-KW"/>
</dbReference>
<dbReference type="AlphaFoldDB" id="A0A1G8HLV6"/>
<dbReference type="PANTHER" id="PTHR11014:SF63">
    <property type="entry name" value="METALLOPEPTIDASE, PUTATIVE (AFU_ORTHOLOGUE AFUA_6G09600)-RELATED"/>
    <property type="match status" value="1"/>
</dbReference>
<feature type="domain" description="Peptidase M20 dimerisation" evidence="2">
    <location>
        <begin position="179"/>
        <end position="271"/>
    </location>
</feature>
<keyword evidence="1" id="KW-0479">Metal-binding</keyword>
<name>A0A1G8HLV6_9CLOT</name>
<keyword evidence="1" id="KW-0464">Manganese</keyword>
<dbReference type="PANTHER" id="PTHR11014">
    <property type="entry name" value="PEPTIDASE M20 FAMILY MEMBER"/>
    <property type="match status" value="1"/>
</dbReference>
<dbReference type="Proteomes" id="UP000183255">
    <property type="component" value="Unassembled WGS sequence"/>
</dbReference>
<evidence type="ECO:0000259" key="2">
    <source>
        <dbReference type="Pfam" id="PF07687"/>
    </source>
</evidence>
<feature type="binding site" evidence="1">
    <location>
        <position position="95"/>
    </location>
    <ligand>
        <name>Mn(2+)</name>
        <dbReference type="ChEBI" id="CHEBI:29035"/>
        <label>2</label>
    </ligand>
</feature>
<feature type="binding site" evidence="1">
    <location>
        <position position="130"/>
    </location>
    <ligand>
        <name>Mn(2+)</name>
        <dbReference type="ChEBI" id="CHEBI:29035"/>
        <label>2</label>
    </ligand>
</feature>
<dbReference type="InterPro" id="IPR017439">
    <property type="entry name" value="Amidohydrolase"/>
</dbReference>
<dbReference type="NCBIfam" id="TIGR01891">
    <property type="entry name" value="amidohydrolases"/>
    <property type="match status" value="1"/>
</dbReference>
<dbReference type="Gene3D" id="3.40.630.10">
    <property type="entry name" value="Zn peptidases"/>
    <property type="match status" value="1"/>
</dbReference>
<protein>
    <submittedName>
        <fullName evidence="3">Hippurate hydrolase</fullName>
    </submittedName>
</protein>
<reference evidence="3 4" key="1">
    <citation type="submission" date="2016-10" db="EMBL/GenBank/DDBJ databases">
        <authorList>
            <person name="de Groot N.N."/>
        </authorList>
    </citation>
    <scope>NUCLEOTIDE SEQUENCE [LARGE SCALE GENOMIC DNA]</scope>
    <source>
        <strain evidence="3 4">CGMCC 1.5058</strain>
    </source>
</reference>
<dbReference type="InterPro" id="IPR011650">
    <property type="entry name" value="Peptidase_M20_dimer"/>
</dbReference>
<dbReference type="SUPFAM" id="SSF55031">
    <property type="entry name" value="Bacterial exopeptidase dimerisation domain"/>
    <property type="match status" value="1"/>
</dbReference>
<dbReference type="Pfam" id="PF07687">
    <property type="entry name" value="M20_dimer"/>
    <property type="match status" value="1"/>
</dbReference>
<dbReference type="SUPFAM" id="SSF53187">
    <property type="entry name" value="Zn-dependent exopeptidases"/>
    <property type="match status" value="1"/>
</dbReference>
<dbReference type="EMBL" id="FNDZ01000001">
    <property type="protein sequence ID" value="SDI07481.1"/>
    <property type="molecule type" value="Genomic_DNA"/>
</dbReference>
<evidence type="ECO:0000313" key="3">
    <source>
        <dbReference type="EMBL" id="SDI07481.1"/>
    </source>
</evidence>
<dbReference type="InterPro" id="IPR036264">
    <property type="entry name" value="Bact_exopeptidase_dim_dom"/>
</dbReference>
<dbReference type="Gene3D" id="3.30.70.360">
    <property type="match status" value="1"/>
</dbReference>
<feature type="binding site" evidence="1">
    <location>
        <position position="351"/>
    </location>
    <ligand>
        <name>Mn(2+)</name>
        <dbReference type="ChEBI" id="CHEBI:29035"/>
        <label>2</label>
    </ligand>
</feature>
<comment type="cofactor">
    <cofactor evidence="1">
        <name>Mn(2+)</name>
        <dbReference type="ChEBI" id="CHEBI:29035"/>
    </cofactor>
    <text evidence="1">The Mn(2+) ion enhances activity.</text>
</comment>
<organism evidence="3 4">
    <name type="scientific">Proteiniclasticum ruminis</name>
    <dbReference type="NCBI Taxonomy" id="398199"/>
    <lineage>
        <taxon>Bacteria</taxon>
        <taxon>Bacillati</taxon>
        <taxon>Bacillota</taxon>
        <taxon>Clostridia</taxon>
        <taxon>Eubacteriales</taxon>
        <taxon>Clostridiaceae</taxon>
        <taxon>Proteiniclasticum</taxon>
    </lineage>
</organism>
<proteinExistence type="predicted"/>
<dbReference type="Pfam" id="PF01546">
    <property type="entry name" value="Peptidase_M20"/>
    <property type="match status" value="1"/>
</dbReference>
<gene>
    <name evidence="3" type="ORF">SAMN05421804_101624</name>
</gene>
<feature type="binding site" evidence="1">
    <location>
        <position position="156"/>
    </location>
    <ligand>
        <name>Mn(2+)</name>
        <dbReference type="ChEBI" id="CHEBI:29035"/>
        <label>2</label>
    </ligand>
</feature>
<evidence type="ECO:0000313" key="4">
    <source>
        <dbReference type="Proteomes" id="UP000183255"/>
    </source>
</evidence>
<accession>A0A1G8HLV6</accession>
<dbReference type="GO" id="GO:0016787">
    <property type="term" value="F:hydrolase activity"/>
    <property type="evidence" value="ECO:0007669"/>
    <property type="project" value="UniProtKB-KW"/>
</dbReference>
<feature type="binding site" evidence="1">
    <location>
        <position position="97"/>
    </location>
    <ligand>
        <name>Mn(2+)</name>
        <dbReference type="ChEBI" id="CHEBI:29035"/>
        <label>2</label>
    </ligand>
</feature>
<sequence length="375" mass="41752">MDQNELLIFVKKIRRNLHEIPELGFDLPKTSRYVKEVLVSLSYDPIPVAQTGWVVHIEGEVEEAVAFRADMDGLPVHEETNVDYLSKHPGRMHACGHDGHMAMLLGFAKLLKEKEKPYYSVVLLFQPAEEGPGGAKVVLEEGILQRLKVKRIYGFHLYPGLSEGIFGLCSGPFMARNGEFDVEILGKSAHAGLPQEGLDALVAGSAILNGVSEIRTKRIAPLSPGIIHIGKFTGGTARNIVAGSALLEGTIRAFDKGAYEEMKQGIRRLVDGIAYISSCKITLTIRDFYPEVRNSPRLVKEVCKLLKEEEYSILSPLLLAEDFSFYQEEMDGVFMFLGTGNDALGYSHSLHHESFNFREEVLLKGIALYEKILFR</sequence>